<dbReference type="PANTHER" id="PTHR47338:SF5">
    <property type="entry name" value="ZN(II)2CYS6 TRANSCRIPTION FACTOR (EUROFUNG)"/>
    <property type="match status" value="1"/>
</dbReference>
<dbReference type="GO" id="GO:0005634">
    <property type="term" value="C:nucleus"/>
    <property type="evidence" value="ECO:0007669"/>
    <property type="project" value="UniProtKB-SubCell"/>
</dbReference>
<dbReference type="GO" id="GO:0008270">
    <property type="term" value="F:zinc ion binding"/>
    <property type="evidence" value="ECO:0007669"/>
    <property type="project" value="InterPro"/>
</dbReference>
<dbReference type="InterPro" id="IPR007219">
    <property type="entry name" value="XnlR_reg_dom"/>
</dbReference>
<dbReference type="AlphaFoldDB" id="A0A0D2BUN3"/>
<dbReference type="GO" id="GO:0006351">
    <property type="term" value="P:DNA-templated transcription"/>
    <property type="evidence" value="ECO:0007669"/>
    <property type="project" value="InterPro"/>
</dbReference>
<keyword evidence="3" id="KW-0805">Transcription regulation</keyword>
<dbReference type="InterPro" id="IPR050815">
    <property type="entry name" value="TF_fung"/>
</dbReference>
<name>A0A0D2BUN3_9EURO</name>
<organism evidence="7 8">
    <name type="scientific">Cladophialophora immunda</name>
    <dbReference type="NCBI Taxonomy" id="569365"/>
    <lineage>
        <taxon>Eukaryota</taxon>
        <taxon>Fungi</taxon>
        <taxon>Dikarya</taxon>
        <taxon>Ascomycota</taxon>
        <taxon>Pezizomycotina</taxon>
        <taxon>Eurotiomycetes</taxon>
        <taxon>Chaetothyriomycetidae</taxon>
        <taxon>Chaetothyriales</taxon>
        <taxon>Herpotrichiellaceae</taxon>
        <taxon>Cladophialophora</taxon>
    </lineage>
</organism>
<dbReference type="VEuPathDB" id="FungiDB:PV07_12436"/>
<evidence type="ECO:0000313" key="8">
    <source>
        <dbReference type="Proteomes" id="UP000054466"/>
    </source>
</evidence>
<dbReference type="GO" id="GO:0003677">
    <property type="term" value="F:DNA binding"/>
    <property type="evidence" value="ECO:0007669"/>
    <property type="project" value="InterPro"/>
</dbReference>
<dbReference type="STRING" id="569365.A0A0D2BUN3"/>
<dbReference type="Proteomes" id="UP000054466">
    <property type="component" value="Unassembled WGS sequence"/>
</dbReference>
<evidence type="ECO:0000256" key="2">
    <source>
        <dbReference type="ARBA" id="ARBA00022723"/>
    </source>
</evidence>
<dbReference type="EMBL" id="KN847048">
    <property type="protein sequence ID" value="KIW22115.1"/>
    <property type="molecule type" value="Genomic_DNA"/>
</dbReference>
<dbReference type="RefSeq" id="XP_016242331.1">
    <property type="nucleotide sequence ID" value="XM_016399963.1"/>
</dbReference>
<keyword evidence="4" id="KW-0804">Transcription</keyword>
<proteinExistence type="predicted"/>
<dbReference type="OrthoDB" id="2309723at2759"/>
<dbReference type="Pfam" id="PF04082">
    <property type="entry name" value="Fungal_trans"/>
    <property type="match status" value="1"/>
</dbReference>
<evidence type="ECO:0000313" key="7">
    <source>
        <dbReference type="EMBL" id="KIW22115.1"/>
    </source>
</evidence>
<gene>
    <name evidence="7" type="ORF">PV07_12436</name>
</gene>
<evidence type="ECO:0000256" key="5">
    <source>
        <dbReference type="ARBA" id="ARBA00023242"/>
    </source>
</evidence>
<keyword evidence="5" id="KW-0539">Nucleus</keyword>
<reference evidence="7 8" key="1">
    <citation type="submission" date="2015-01" db="EMBL/GenBank/DDBJ databases">
        <title>The Genome Sequence of Cladophialophora immunda CBS83496.</title>
        <authorList>
            <consortium name="The Broad Institute Genomics Platform"/>
            <person name="Cuomo C."/>
            <person name="de Hoog S."/>
            <person name="Gorbushina A."/>
            <person name="Stielow B."/>
            <person name="Teixiera M."/>
            <person name="Abouelleil A."/>
            <person name="Chapman S.B."/>
            <person name="Priest M."/>
            <person name="Young S.K."/>
            <person name="Wortman J."/>
            <person name="Nusbaum C."/>
            <person name="Birren B."/>
        </authorList>
    </citation>
    <scope>NUCLEOTIDE SEQUENCE [LARGE SCALE GENOMIC DNA]</scope>
    <source>
        <strain evidence="7 8">CBS 83496</strain>
    </source>
</reference>
<protein>
    <recommendedName>
        <fullName evidence="6">Xylanolytic transcriptional activator regulatory domain-containing protein</fullName>
    </recommendedName>
</protein>
<dbReference type="CDD" id="cd12148">
    <property type="entry name" value="fungal_TF_MHR"/>
    <property type="match status" value="1"/>
</dbReference>
<dbReference type="HOGENOM" id="CLU_024802_0_0_1"/>
<comment type="subcellular location">
    <subcellularLocation>
        <location evidence="1">Nucleus</location>
    </subcellularLocation>
</comment>
<dbReference type="PANTHER" id="PTHR47338">
    <property type="entry name" value="ZN(II)2CYS6 TRANSCRIPTION FACTOR (EUROFUNG)-RELATED"/>
    <property type="match status" value="1"/>
</dbReference>
<sequence length="631" mass="71303">MEDYDLGIPRSLILTLVDVFFDNAYNATLVLPKRLFLESLEHGRSSPHVVLSICAWAANFYRDQNGQATLKDHGFMTEWARKAGRLVFQQPEDLHEDKIVTLMTLGLFWYSQGSWRVSQFYKGVACQLLYVIGLEPGKLYGNNAFESEMRRRRLWACYLMQCQSADSLSFFQPLVDLSSLSLPWPEDDFNAGVSTQPSKCLDSKGVAGESLYAEVIIGLTFWHSVHSLIKCRETDISERISALHAFDEKISRWWQQVSPAFKLTPSKVIEMANDIPFFPQILLLNAVYHQSLGALHASIIPLFSWSPGDNSWLTSRHCSAQLAFEHACTFSELVERVVSTYSRPSAIPTFVAYAAYSGCAIQIPFMWCSNPEVRCRIRANVKANIQIIQSVAVYWKFAALLQIHVGCLYEIHLTHRNTLEDEPRHIDIRKLVDFKVNASHARASILGFIDILRPKGDGFVDSGDENKDLGIELGTVRNDLPTRSSIHDGPMYDLHSGLIQQEPLENSPVALQSGFAQTTDSLRGSETNVNHGPAQLEINVNQAQYQQQAEPLPQPNQFDIESAPLFQLQDQGVTERLTLDPCYPFFDQTMLDLFPNGEMPDLSQLETDPNYLEYFGLEGWDPVQPDLPRDA</sequence>
<dbReference type="GeneID" id="27351630"/>
<keyword evidence="8" id="KW-1185">Reference proteome</keyword>
<accession>A0A0D2BUN3</accession>
<evidence type="ECO:0000259" key="6">
    <source>
        <dbReference type="Pfam" id="PF04082"/>
    </source>
</evidence>
<dbReference type="GO" id="GO:0000981">
    <property type="term" value="F:DNA-binding transcription factor activity, RNA polymerase II-specific"/>
    <property type="evidence" value="ECO:0007669"/>
    <property type="project" value="InterPro"/>
</dbReference>
<keyword evidence="2" id="KW-0479">Metal-binding</keyword>
<evidence type="ECO:0000256" key="1">
    <source>
        <dbReference type="ARBA" id="ARBA00004123"/>
    </source>
</evidence>
<evidence type="ECO:0000256" key="4">
    <source>
        <dbReference type="ARBA" id="ARBA00023163"/>
    </source>
</evidence>
<evidence type="ECO:0000256" key="3">
    <source>
        <dbReference type="ARBA" id="ARBA00023015"/>
    </source>
</evidence>
<feature type="domain" description="Xylanolytic transcriptional activator regulatory" evidence="6">
    <location>
        <begin position="18"/>
        <end position="253"/>
    </location>
</feature>